<evidence type="ECO:0000259" key="7">
    <source>
        <dbReference type="Pfam" id="PF00675"/>
    </source>
</evidence>
<comment type="similarity">
    <text evidence="1">Belongs to the peptidase M16 family.</text>
</comment>
<feature type="domain" description="Peptidase M16 N-terminal" evidence="7">
    <location>
        <begin position="63"/>
        <end position="180"/>
    </location>
</feature>
<feature type="domain" description="Peptidase M16 C-terminal" evidence="8">
    <location>
        <begin position="215"/>
        <end position="392"/>
    </location>
</feature>
<evidence type="ECO:0000256" key="3">
    <source>
        <dbReference type="ARBA" id="ARBA00022801"/>
    </source>
</evidence>
<keyword evidence="10" id="KW-1185">Reference proteome</keyword>
<feature type="transmembrane region" description="Helical" evidence="6">
    <location>
        <begin position="7"/>
        <end position="22"/>
    </location>
</feature>
<proteinExistence type="inferred from homology"/>
<name>A0ABR7A5C2_9BURK</name>
<dbReference type="Pfam" id="PF05193">
    <property type="entry name" value="Peptidase_M16_C"/>
    <property type="match status" value="1"/>
</dbReference>
<dbReference type="InterPro" id="IPR011765">
    <property type="entry name" value="Pept_M16_N"/>
</dbReference>
<keyword evidence="3" id="KW-0378">Hydrolase</keyword>
<evidence type="ECO:0000256" key="2">
    <source>
        <dbReference type="ARBA" id="ARBA00022670"/>
    </source>
</evidence>
<gene>
    <name evidence="9" type="ORF">H8K43_10215</name>
</gene>
<keyword evidence="6" id="KW-0472">Membrane</keyword>
<evidence type="ECO:0000259" key="8">
    <source>
        <dbReference type="Pfam" id="PF05193"/>
    </source>
</evidence>
<dbReference type="InterPro" id="IPR007863">
    <property type="entry name" value="Peptidase_M16_C"/>
</dbReference>
<protein>
    <submittedName>
        <fullName evidence="9">Insulinase family protein</fullName>
    </submittedName>
</protein>
<keyword evidence="5" id="KW-0482">Metalloprotease</keyword>
<reference evidence="9 10" key="1">
    <citation type="submission" date="2020-08" db="EMBL/GenBank/DDBJ databases">
        <title>Novel species isolated from subtropical streams in China.</title>
        <authorList>
            <person name="Lu H."/>
        </authorList>
    </citation>
    <scope>NUCLEOTIDE SEQUENCE [LARGE SCALE GENOMIC DNA]</scope>
    <source>
        <strain evidence="9 10">CY22W</strain>
    </source>
</reference>
<dbReference type="PANTHER" id="PTHR43690:SF17">
    <property type="entry name" value="PROTEIN YHJJ"/>
    <property type="match status" value="1"/>
</dbReference>
<organism evidence="9 10">
    <name type="scientific">Undibacterium curvum</name>
    <dbReference type="NCBI Taxonomy" id="2762294"/>
    <lineage>
        <taxon>Bacteria</taxon>
        <taxon>Pseudomonadati</taxon>
        <taxon>Pseudomonadota</taxon>
        <taxon>Betaproteobacteria</taxon>
        <taxon>Burkholderiales</taxon>
        <taxon>Oxalobacteraceae</taxon>
        <taxon>Undibacterium</taxon>
    </lineage>
</organism>
<dbReference type="PANTHER" id="PTHR43690">
    <property type="entry name" value="NARDILYSIN"/>
    <property type="match status" value="1"/>
</dbReference>
<accession>A0ABR7A5C2</accession>
<dbReference type="InterPro" id="IPR050626">
    <property type="entry name" value="Peptidase_M16"/>
</dbReference>
<keyword evidence="6" id="KW-1133">Transmembrane helix</keyword>
<evidence type="ECO:0000256" key="4">
    <source>
        <dbReference type="ARBA" id="ARBA00022833"/>
    </source>
</evidence>
<evidence type="ECO:0000313" key="9">
    <source>
        <dbReference type="EMBL" id="MBC3932047.1"/>
    </source>
</evidence>
<evidence type="ECO:0000256" key="6">
    <source>
        <dbReference type="SAM" id="Phobius"/>
    </source>
</evidence>
<dbReference type="InterPro" id="IPR011249">
    <property type="entry name" value="Metalloenz_LuxS/M16"/>
</dbReference>
<keyword evidence="2" id="KW-0645">Protease</keyword>
<dbReference type="SUPFAM" id="SSF63411">
    <property type="entry name" value="LuxS/MPP-like metallohydrolase"/>
    <property type="match status" value="2"/>
</dbReference>
<evidence type="ECO:0000256" key="1">
    <source>
        <dbReference type="ARBA" id="ARBA00007261"/>
    </source>
</evidence>
<dbReference type="Proteomes" id="UP000654304">
    <property type="component" value="Unassembled WGS sequence"/>
</dbReference>
<evidence type="ECO:0000256" key="5">
    <source>
        <dbReference type="ARBA" id="ARBA00023049"/>
    </source>
</evidence>
<keyword evidence="4" id="KW-0862">Zinc</keyword>
<keyword evidence="6" id="KW-0812">Transmembrane</keyword>
<evidence type="ECO:0000313" key="10">
    <source>
        <dbReference type="Proteomes" id="UP000654304"/>
    </source>
</evidence>
<comment type="caution">
    <text evidence="9">The sequence shown here is derived from an EMBL/GenBank/DDBJ whole genome shotgun (WGS) entry which is preliminary data.</text>
</comment>
<dbReference type="Gene3D" id="3.30.830.10">
    <property type="entry name" value="Metalloenzyme, LuxS/M16 peptidase-like"/>
    <property type="match status" value="2"/>
</dbReference>
<dbReference type="RefSeq" id="WP_186903757.1">
    <property type="nucleotide sequence ID" value="NZ_JACOGD010000005.1"/>
</dbReference>
<sequence length="490" mass="56284">MQANNRLLLHYLIVILFIFGIYKNCSGKDVLISLEPDKTEAPRFVREIEGVQELLLSNGLQILLIPDHGAANVSINLVYRTGAKQEAYGEKGIAHLLEHVLVMRGSPKHPNLAEEMKKKGLRRIGTTGHDYTSYRSIIPANDDLLNWVLEVEAERMLTFKYHEADLKIALHEVLEEKENTDRDGNILLRRSAFEAMFLWHAYGREPIGNRSDLENLSLEQIQKFWKSYYRPNNATLIVAGNFNQERVLASITALFGLISNIEQTTKEPVTVEPMQEGEREFTIRRRRTVPMMLAAYRTEDVSHPNYAAAPLLAYILGKEEKRLNDTLITTKLIDKQEVKIVNFADSGAIIFELKLEYGKGADLSMAQEKLLNILEKIAEKPITQEELDHAKSYWDDKLRKSKTDIELFSKEISYNAGRGDWRLWFLMRNHIQTITLEKLQSIAKNWFDANNRTVIKLIESDGYSRREPYSKVNLANQLKQLDAANGQVDR</sequence>
<dbReference type="EMBL" id="JACOGD010000005">
    <property type="protein sequence ID" value="MBC3932047.1"/>
    <property type="molecule type" value="Genomic_DNA"/>
</dbReference>
<dbReference type="Pfam" id="PF00675">
    <property type="entry name" value="Peptidase_M16"/>
    <property type="match status" value="1"/>
</dbReference>